<dbReference type="Proteomes" id="UP001501116">
    <property type="component" value="Unassembled WGS sequence"/>
</dbReference>
<reference evidence="1 2" key="1">
    <citation type="journal article" date="2019" name="Int. J. Syst. Evol. Microbiol.">
        <title>The Global Catalogue of Microorganisms (GCM) 10K type strain sequencing project: providing services to taxonomists for standard genome sequencing and annotation.</title>
        <authorList>
            <consortium name="The Broad Institute Genomics Platform"/>
            <consortium name="The Broad Institute Genome Sequencing Center for Infectious Disease"/>
            <person name="Wu L."/>
            <person name="Ma J."/>
        </authorList>
    </citation>
    <scope>NUCLEOTIDE SEQUENCE [LARGE SCALE GENOMIC DNA]</scope>
    <source>
        <strain evidence="1 2">JCM 14545</strain>
    </source>
</reference>
<gene>
    <name evidence="1" type="ORF">GCM10009754_11270</name>
</gene>
<sequence length="75" mass="7487">MGERNGGEGGGAGRGLGFVGHFAGIVLRADLVDRTEPGLGDAGPAAEVAFVAQQDIERLLGERTSSASTCAGGWS</sequence>
<dbReference type="EMBL" id="BAAANN010000003">
    <property type="protein sequence ID" value="GAA1945177.1"/>
    <property type="molecule type" value="Genomic_DNA"/>
</dbReference>
<protein>
    <submittedName>
        <fullName evidence="1">Uncharacterized protein</fullName>
    </submittedName>
</protein>
<evidence type="ECO:0000313" key="1">
    <source>
        <dbReference type="EMBL" id="GAA1945177.1"/>
    </source>
</evidence>
<comment type="caution">
    <text evidence="1">The sequence shown here is derived from an EMBL/GenBank/DDBJ whole genome shotgun (WGS) entry which is preliminary data.</text>
</comment>
<organism evidence="1 2">
    <name type="scientific">Amycolatopsis minnesotensis</name>
    <dbReference type="NCBI Taxonomy" id="337894"/>
    <lineage>
        <taxon>Bacteria</taxon>
        <taxon>Bacillati</taxon>
        <taxon>Actinomycetota</taxon>
        <taxon>Actinomycetes</taxon>
        <taxon>Pseudonocardiales</taxon>
        <taxon>Pseudonocardiaceae</taxon>
        <taxon>Amycolatopsis</taxon>
    </lineage>
</organism>
<keyword evidence="2" id="KW-1185">Reference proteome</keyword>
<evidence type="ECO:0000313" key="2">
    <source>
        <dbReference type="Proteomes" id="UP001501116"/>
    </source>
</evidence>
<accession>A0ABN2Q615</accession>
<proteinExistence type="predicted"/>
<dbReference type="RefSeq" id="WP_344414131.1">
    <property type="nucleotide sequence ID" value="NZ_BAAANN010000003.1"/>
</dbReference>
<name>A0ABN2Q615_9PSEU</name>